<evidence type="ECO:0000313" key="10">
    <source>
        <dbReference type="EMBL" id="OGC05317.1"/>
    </source>
</evidence>
<dbReference type="GO" id="GO:0046872">
    <property type="term" value="F:metal ion binding"/>
    <property type="evidence" value="ECO:0007669"/>
    <property type="project" value="UniProtKB-KW"/>
</dbReference>
<dbReference type="SFLD" id="SFLDG01082">
    <property type="entry name" value="B12-binding_domain_containing"/>
    <property type="match status" value="1"/>
</dbReference>
<dbReference type="InterPro" id="IPR010722">
    <property type="entry name" value="BATS_dom"/>
</dbReference>
<evidence type="ECO:0000256" key="1">
    <source>
        <dbReference type="ARBA" id="ARBA00001966"/>
    </source>
</evidence>
<dbReference type="InterPro" id="IPR058240">
    <property type="entry name" value="rSAM_sf"/>
</dbReference>
<comment type="cofactor">
    <cofactor evidence="8">
        <name>[2Fe-2S] cluster</name>
        <dbReference type="ChEBI" id="CHEBI:190135"/>
    </cofactor>
</comment>
<dbReference type="SUPFAM" id="SSF159127">
    <property type="entry name" value="HupF/HypC-like"/>
    <property type="match status" value="1"/>
</dbReference>
<evidence type="ECO:0000256" key="6">
    <source>
        <dbReference type="ARBA" id="ARBA00023004"/>
    </source>
</evidence>
<dbReference type="CDD" id="cd01335">
    <property type="entry name" value="Radical_SAM"/>
    <property type="match status" value="1"/>
</dbReference>
<keyword evidence="6" id="KW-0408">Iron</keyword>
<dbReference type="SFLD" id="SFLDG01280">
    <property type="entry name" value="HydE/PylB-like"/>
    <property type="match status" value="1"/>
</dbReference>
<evidence type="ECO:0000256" key="7">
    <source>
        <dbReference type="ARBA" id="ARBA00023014"/>
    </source>
</evidence>
<dbReference type="SFLD" id="SFLDS00029">
    <property type="entry name" value="Radical_SAM"/>
    <property type="match status" value="1"/>
</dbReference>
<dbReference type="GO" id="GO:0016740">
    <property type="term" value="F:transferase activity"/>
    <property type="evidence" value="ECO:0007669"/>
    <property type="project" value="TreeGrafter"/>
</dbReference>
<evidence type="ECO:0000256" key="8">
    <source>
        <dbReference type="ARBA" id="ARBA00034078"/>
    </source>
</evidence>
<keyword evidence="5" id="KW-0479">Metal-binding</keyword>
<evidence type="ECO:0000256" key="2">
    <source>
        <dbReference type="ARBA" id="ARBA00006018"/>
    </source>
</evidence>
<dbReference type="PANTHER" id="PTHR43726:SF1">
    <property type="entry name" value="BIOTIN SYNTHASE"/>
    <property type="match status" value="1"/>
</dbReference>
<dbReference type="AlphaFoldDB" id="A0A1F4RAX9"/>
<dbReference type="Pfam" id="PF06968">
    <property type="entry name" value="BATS"/>
    <property type="match status" value="1"/>
</dbReference>
<evidence type="ECO:0000313" key="11">
    <source>
        <dbReference type="Proteomes" id="UP000176938"/>
    </source>
</evidence>
<evidence type="ECO:0000256" key="3">
    <source>
        <dbReference type="ARBA" id="ARBA00022485"/>
    </source>
</evidence>
<dbReference type="GO" id="GO:0042364">
    <property type="term" value="P:water-soluble vitamin biosynthetic process"/>
    <property type="evidence" value="ECO:0007669"/>
    <property type="project" value="UniProtKB-ARBA"/>
</dbReference>
<dbReference type="InterPro" id="IPR013785">
    <property type="entry name" value="Aldolase_TIM"/>
</dbReference>
<dbReference type="InterPro" id="IPR007197">
    <property type="entry name" value="rSAM"/>
</dbReference>
<evidence type="ECO:0000256" key="4">
    <source>
        <dbReference type="ARBA" id="ARBA00022691"/>
    </source>
</evidence>
<dbReference type="GO" id="GO:0044272">
    <property type="term" value="P:sulfur compound biosynthetic process"/>
    <property type="evidence" value="ECO:0007669"/>
    <property type="project" value="UniProtKB-ARBA"/>
</dbReference>
<dbReference type="Pfam" id="PF04055">
    <property type="entry name" value="Radical_SAM"/>
    <property type="match status" value="1"/>
</dbReference>
<dbReference type="InterPro" id="IPR034422">
    <property type="entry name" value="HydE/PylB-like"/>
</dbReference>
<organism evidence="10 11">
    <name type="scientific">candidate division WOR-1 bacterium RIFCSPLOWO2_02_FULL_46_20</name>
    <dbReference type="NCBI Taxonomy" id="1802567"/>
    <lineage>
        <taxon>Bacteria</taxon>
        <taxon>Bacillati</taxon>
        <taxon>Saganbacteria</taxon>
    </lineage>
</organism>
<dbReference type="Gene3D" id="2.30.30.140">
    <property type="match status" value="1"/>
</dbReference>
<dbReference type="EMBL" id="METP01000046">
    <property type="protein sequence ID" value="OGC05317.1"/>
    <property type="molecule type" value="Genomic_DNA"/>
</dbReference>
<protein>
    <recommendedName>
        <fullName evidence="9">Radical SAM core domain-containing protein</fullName>
    </recommendedName>
</protein>
<dbReference type="SMART" id="SM00876">
    <property type="entry name" value="BATS"/>
    <property type="match status" value="1"/>
</dbReference>
<keyword evidence="4" id="KW-0949">S-adenosyl-L-methionine</keyword>
<feature type="domain" description="Radical SAM core" evidence="9">
    <location>
        <begin position="139"/>
        <end position="365"/>
    </location>
</feature>
<comment type="caution">
    <text evidence="10">The sequence shown here is derived from an EMBL/GenBank/DDBJ whole genome shotgun (WGS) entry which is preliminary data.</text>
</comment>
<dbReference type="SMART" id="SM00729">
    <property type="entry name" value="Elp3"/>
    <property type="match status" value="1"/>
</dbReference>
<dbReference type="GO" id="GO:0051539">
    <property type="term" value="F:4 iron, 4 sulfur cluster binding"/>
    <property type="evidence" value="ECO:0007669"/>
    <property type="project" value="UniProtKB-KW"/>
</dbReference>
<dbReference type="SUPFAM" id="SSF102114">
    <property type="entry name" value="Radical SAM enzymes"/>
    <property type="match status" value="1"/>
</dbReference>
<proteinExistence type="inferred from homology"/>
<gene>
    <name evidence="10" type="ORF">A3H38_02630</name>
</gene>
<reference evidence="10 11" key="1">
    <citation type="journal article" date="2016" name="Nat. Commun.">
        <title>Thousands of microbial genomes shed light on interconnected biogeochemical processes in an aquifer system.</title>
        <authorList>
            <person name="Anantharaman K."/>
            <person name="Brown C.T."/>
            <person name="Hug L.A."/>
            <person name="Sharon I."/>
            <person name="Castelle C.J."/>
            <person name="Probst A.J."/>
            <person name="Thomas B.C."/>
            <person name="Singh A."/>
            <person name="Wilkins M.J."/>
            <person name="Karaoz U."/>
            <person name="Brodie E.L."/>
            <person name="Williams K.H."/>
            <person name="Hubbard S.S."/>
            <person name="Banfield J.F."/>
        </authorList>
    </citation>
    <scope>NUCLEOTIDE SEQUENCE [LARGE SCALE GENOMIC DNA]</scope>
</reference>
<dbReference type="SFLD" id="SFLDG01060">
    <property type="entry name" value="BATS_domain_containing"/>
    <property type="match status" value="1"/>
</dbReference>
<dbReference type="InterPro" id="IPR006638">
    <property type="entry name" value="Elp3/MiaA/NifB-like_rSAM"/>
</dbReference>
<dbReference type="PANTHER" id="PTHR43726">
    <property type="entry name" value="3-METHYLORNITHINE SYNTHASE"/>
    <property type="match status" value="1"/>
</dbReference>
<keyword evidence="3" id="KW-0004">4Fe-4S</keyword>
<accession>A0A1F4RAX9</accession>
<evidence type="ECO:0000259" key="9">
    <source>
        <dbReference type="PROSITE" id="PS51918"/>
    </source>
</evidence>
<dbReference type="Proteomes" id="UP000176938">
    <property type="component" value="Unassembled WGS sequence"/>
</dbReference>
<dbReference type="PROSITE" id="PS51918">
    <property type="entry name" value="RADICAL_SAM"/>
    <property type="match status" value="1"/>
</dbReference>
<name>A0A1F4RAX9_UNCSA</name>
<dbReference type="Gene3D" id="3.20.20.70">
    <property type="entry name" value="Aldolase class I"/>
    <property type="match status" value="1"/>
</dbReference>
<keyword evidence="7" id="KW-0411">Iron-sulfur</keyword>
<comment type="similarity">
    <text evidence="2">Belongs to the HupF/HypC family.</text>
</comment>
<comment type="cofactor">
    <cofactor evidence="1">
        <name>[4Fe-4S] cluster</name>
        <dbReference type="ChEBI" id="CHEBI:49883"/>
    </cofactor>
</comment>
<dbReference type="InterPro" id="IPR001109">
    <property type="entry name" value="Hydrogenase_HupF/HypC"/>
</dbReference>
<evidence type="ECO:0000256" key="5">
    <source>
        <dbReference type="ARBA" id="ARBA00022723"/>
    </source>
</evidence>
<sequence>MCYTIPGQVKKIKDRIATIEYFGEQKTAINELDDLKIGDYIYAQGGFVIKKIPEAEALSILTVWKETFFELQELDLRLSRVGMEKYGVNKKLSFILDKALENMLLKEADLLYLLDLEDKKELALLFKTANFLRQKHLSNSCCVHGIIEFSNYCSQNCQYCGIAASNKEIKRYRMTEEEIYDAAKQAIEKYGFQTLVLQSGEDSTYSAETLCEIVKTIKERWSVLIFISCGEVGLAGLKKLYQAGARGLLMRFETSNQKIYRQIHPGRTLDSRIKHLEEAFRLGYLIITGGLIGLPGQTRRDILNDLLLAKKLHTEMYTFGPFLPHPGTPLAKSPHPEVKDVLKTLAIARLFDPINAKILVTTGFETLHPKAREEGLMAGTNSVMLNVTPHQFSKNYSIYPNRAHNQESIQKQINTTLSILRGMGRAPTDLGVSLDSPLP</sequence>
<dbReference type="Pfam" id="PF01455">
    <property type="entry name" value="HupF_HypC"/>
    <property type="match status" value="1"/>
</dbReference>